<protein>
    <recommendedName>
        <fullName evidence="1">Putative DNA-binding domain-containing protein</fullName>
    </recommendedName>
</protein>
<name>A0A1H2HWH7_9PSED</name>
<organism evidence="2 3">
    <name type="scientific">Pseudomonas pohangensis</name>
    <dbReference type="NCBI Taxonomy" id="364197"/>
    <lineage>
        <taxon>Bacteria</taxon>
        <taxon>Pseudomonadati</taxon>
        <taxon>Pseudomonadota</taxon>
        <taxon>Gammaproteobacteria</taxon>
        <taxon>Pseudomonadales</taxon>
        <taxon>Pseudomonadaceae</taxon>
        <taxon>Pseudomonas</taxon>
    </lineage>
</organism>
<dbReference type="AlphaFoldDB" id="A0A1H2HWH7"/>
<feature type="domain" description="Putative DNA-binding" evidence="1">
    <location>
        <begin position="6"/>
        <end position="101"/>
    </location>
</feature>
<reference evidence="3" key="1">
    <citation type="submission" date="2016-10" db="EMBL/GenBank/DDBJ databases">
        <authorList>
            <person name="Varghese N."/>
            <person name="Submissions S."/>
        </authorList>
    </citation>
    <scope>NUCLEOTIDE SEQUENCE [LARGE SCALE GENOMIC DNA]</scope>
    <source>
        <strain evidence="3">DSM 17875</strain>
    </source>
</reference>
<accession>A0A1H2HWH7</accession>
<dbReference type="OrthoDB" id="343356at2"/>
<gene>
    <name evidence="2" type="ORF">SAMN05216296_3322</name>
</gene>
<keyword evidence="3" id="KW-1185">Reference proteome</keyword>
<dbReference type="STRING" id="364197.SAMN05216296_3322"/>
<dbReference type="InterPro" id="IPR044922">
    <property type="entry name" value="DUF2063_N_sf"/>
</dbReference>
<dbReference type="RefSeq" id="WP_090197922.1">
    <property type="nucleotide sequence ID" value="NZ_LT629785.1"/>
</dbReference>
<dbReference type="InterPro" id="IPR018640">
    <property type="entry name" value="DUF2063"/>
</dbReference>
<dbReference type="Proteomes" id="UP000243232">
    <property type="component" value="Chromosome I"/>
</dbReference>
<proteinExistence type="predicted"/>
<dbReference type="Pfam" id="PF09836">
    <property type="entry name" value="DUF2063"/>
    <property type="match status" value="1"/>
</dbReference>
<evidence type="ECO:0000313" key="2">
    <source>
        <dbReference type="EMBL" id="SDU36273.1"/>
    </source>
</evidence>
<sequence length="267" mass="29727">MRLNDWQLALEAYLLGDQLAPAAALQASLSGSPSLSVEQGLQIYHNAYRARLLEVLREDFPAVHEWLGDVQFEQLASAYLKAHPSRHYSLRWLGERFAGFLEQHLQAGQQAALVELAELEWCFTLAFDAADAPPLSLEQVASLAPQAWPALQVQLLPCVQRLPLHYNSLALWQATKKATAFPASELLPEAKLCLIWRQDLRSQYRSLGSAEAAALLGMCDEGWNFARLCEQLASSHAEDAPRLAAGWLKQWLSEGLLQQRQAQESSA</sequence>
<evidence type="ECO:0000259" key="1">
    <source>
        <dbReference type="Pfam" id="PF09836"/>
    </source>
</evidence>
<dbReference type="EMBL" id="LT629785">
    <property type="protein sequence ID" value="SDU36273.1"/>
    <property type="molecule type" value="Genomic_DNA"/>
</dbReference>
<dbReference type="Gene3D" id="1.10.150.690">
    <property type="entry name" value="DUF2063"/>
    <property type="match status" value="1"/>
</dbReference>
<evidence type="ECO:0000313" key="3">
    <source>
        <dbReference type="Proteomes" id="UP000243232"/>
    </source>
</evidence>